<reference evidence="3" key="1">
    <citation type="submission" date="2020-04" db="EMBL/GenBank/DDBJ databases">
        <authorList>
            <person name="Chiriac C."/>
            <person name="Salcher M."/>
            <person name="Ghai R."/>
            <person name="Kavagutti S V."/>
        </authorList>
    </citation>
    <scope>NUCLEOTIDE SEQUENCE</scope>
</reference>
<organism evidence="3">
    <name type="scientific">uncultured Caudovirales phage</name>
    <dbReference type="NCBI Taxonomy" id="2100421"/>
    <lineage>
        <taxon>Viruses</taxon>
        <taxon>Duplodnaviria</taxon>
        <taxon>Heunggongvirae</taxon>
        <taxon>Uroviricota</taxon>
        <taxon>Caudoviricetes</taxon>
        <taxon>Peduoviridae</taxon>
        <taxon>Maltschvirus</taxon>
        <taxon>Maltschvirus maltsch</taxon>
    </lineage>
</organism>
<protein>
    <submittedName>
        <fullName evidence="3">Uncharacterized protein</fullName>
    </submittedName>
</protein>
<gene>
    <name evidence="2" type="ORF">UFOVP429_144</name>
    <name evidence="3" type="ORF">UFOVP696_23</name>
</gene>
<evidence type="ECO:0000256" key="1">
    <source>
        <dbReference type="SAM" id="MobiDB-lite"/>
    </source>
</evidence>
<feature type="region of interest" description="Disordered" evidence="1">
    <location>
        <begin position="1"/>
        <end position="21"/>
    </location>
</feature>
<name>A0A6J5NG02_9CAUD</name>
<proteinExistence type="predicted"/>
<dbReference type="EMBL" id="LR796484">
    <property type="protein sequence ID" value="CAB4148193.1"/>
    <property type="molecule type" value="Genomic_DNA"/>
</dbReference>
<accession>A0A6J5NG02</accession>
<evidence type="ECO:0000313" key="3">
    <source>
        <dbReference type="EMBL" id="CAB4158139.1"/>
    </source>
</evidence>
<evidence type="ECO:0000313" key="2">
    <source>
        <dbReference type="EMBL" id="CAB4148193.1"/>
    </source>
</evidence>
<sequence length="343" mass="36060">MTRARDLSNDEANNGGATPPFVAGKNVVINGNFDIWQRGTSFSNSTGYSVDRFTQTIAASGSSVTVTRETTVPNPNSIYSVKYAQVGAATSVVEYAARYWPETQDAMRLAGKTVTLSFWYRSNKTGTHGARMSNGLQTGGADAAFGFNIVAANTWQYISWTTSVPYGGITAINTAPNAGVGILDIGFRVGGAGVGFTALSDGDYFQLSQVQLEIGSVATPFSRASGSIGGELSLCQRYYFRTTGGSNYQPVCNGFASSTTNVMGYVQYPVTMRATPASIEYASLQCNDSTIGTVVSAVAFSGTEVGPSSATLNFTCGSMTAFRPVKVLQNNTAAGYLALSAEM</sequence>
<dbReference type="EMBL" id="LR796666">
    <property type="protein sequence ID" value="CAB4158139.1"/>
    <property type="molecule type" value="Genomic_DNA"/>
</dbReference>